<evidence type="ECO:0000313" key="10">
    <source>
        <dbReference type="Proteomes" id="UP000233417"/>
    </source>
</evidence>
<evidence type="ECO:0000256" key="4">
    <source>
        <dbReference type="ARBA" id="ARBA00022980"/>
    </source>
</evidence>
<evidence type="ECO:0000256" key="2">
    <source>
        <dbReference type="ARBA" id="ARBA00022730"/>
    </source>
</evidence>
<comment type="caution">
    <text evidence="9">The sequence shown here is derived from an EMBL/GenBank/DDBJ whole genome shotgun (WGS) entry which is preliminary data.</text>
</comment>
<dbReference type="Proteomes" id="UP000233417">
    <property type="component" value="Unassembled WGS sequence"/>
</dbReference>
<dbReference type="PANTHER" id="PTHR33398">
    <property type="entry name" value="30S RIBOSOMAL PROTEIN S20"/>
    <property type="match status" value="1"/>
</dbReference>
<dbReference type="HAMAP" id="MF_00500">
    <property type="entry name" value="Ribosomal_bS20"/>
    <property type="match status" value="1"/>
</dbReference>
<name>A0A2N2F2V6_9BACT</name>
<evidence type="ECO:0000256" key="1">
    <source>
        <dbReference type="ARBA" id="ARBA00007634"/>
    </source>
</evidence>
<dbReference type="EMBL" id="PHAO01000001">
    <property type="protein sequence ID" value="PKN02522.1"/>
    <property type="molecule type" value="Genomic_DNA"/>
</dbReference>
<sequence>MPNLKTSIKDLRQTKRRTVHNDRLRKRVKKSVKRFQDLVKKDEKEAAEKSLKQTYKVLDKAAKKNVIKKGTASRKKSRLAIQLNKLSIDNVKTNQKSA</sequence>
<dbReference type="Pfam" id="PF01649">
    <property type="entry name" value="Ribosomal_S20p"/>
    <property type="match status" value="1"/>
</dbReference>
<evidence type="ECO:0000256" key="7">
    <source>
        <dbReference type="HAMAP-Rule" id="MF_00500"/>
    </source>
</evidence>
<proteinExistence type="inferred from homology"/>
<keyword evidence="5 7" id="KW-0687">Ribonucleoprotein</keyword>
<evidence type="ECO:0000256" key="5">
    <source>
        <dbReference type="ARBA" id="ARBA00023274"/>
    </source>
</evidence>
<evidence type="ECO:0000256" key="6">
    <source>
        <dbReference type="ARBA" id="ARBA00035136"/>
    </source>
</evidence>
<dbReference type="Gene3D" id="1.20.58.110">
    <property type="entry name" value="Ribosomal protein S20"/>
    <property type="match status" value="1"/>
</dbReference>
<dbReference type="AlphaFoldDB" id="A0A2N2F2V6"/>
<dbReference type="NCBIfam" id="TIGR00029">
    <property type="entry name" value="S20"/>
    <property type="match status" value="1"/>
</dbReference>
<protein>
    <recommendedName>
        <fullName evidence="6 7">Small ribosomal subunit protein bS20</fullName>
    </recommendedName>
</protein>
<evidence type="ECO:0000313" key="9">
    <source>
        <dbReference type="EMBL" id="PKN02522.1"/>
    </source>
</evidence>
<dbReference type="GO" id="GO:0015935">
    <property type="term" value="C:small ribosomal subunit"/>
    <property type="evidence" value="ECO:0007669"/>
    <property type="project" value="TreeGrafter"/>
</dbReference>
<keyword evidence="3 7" id="KW-0694">RNA-binding</keyword>
<evidence type="ECO:0000256" key="3">
    <source>
        <dbReference type="ARBA" id="ARBA00022884"/>
    </source>
</evidence>
<dbReference type="PANTHER" id="PTHR33398:SF1">
    <property type="entry name" value="SMALL RIBOSOMAL SUBUNIT PROTEIN BS20C"/>
    <property type="match status" value="1"/>
</dbReference>
<feature type="compositionally biased region" description="Basic residues" evidence="8">
    <location>
        <begin position="14"/>
        <end position="27"/>
    </location>
</feature>
<dbReference type="InterPro" id="IPR002583">
    <property type="entry name" value="Ribosomal_bS20"/>
</dbReference>
<dbReference type="GO" id="GO:0005829">
    <property type="term" value="C:cytosol"/>
    <property type="evidence" value="ECO:0007669"/>
    <property type="project" value="TreeGrafter"/>
</dbReference>
<dbReference type="GO" id="GO:0006412">
    <property type="term" value="P:translation"/>
    <property type="evidence" value="ECO:0007669"/>
    <property type="project" value="UniProtKB-UniRule"/>
</dbReference>
<keyword evidence="2 7" id="KW-0699">rRNA-binding</keyword>
<comment type="similarity">
    <text evidence="1 7">Belongs to the bacterial ribosomal protein bS20 family.</text>
</comment>
<feature type="region of interest" description="Disordered" evidence="8">
    <location>
        <begin position="1"/>
        <end position="27"/>
    </location>
</feature>
<keyword evidence="4 7" id="KW-0689">Ribosomal protein</keyword>
<dbReference type="SUPFAM" id="SSF46992">
    <property type="entry name" value="Ribosomal protein S20"/>
    <property type="match status" value="1"/>
</dbReference>
<dbReference type="InterPro" id="IPR036510">
    <property type="entry name" value="Ribosomal_bS20_sf"/>
</dbReference>
<dbReference type="GO" id="GO:0003735">
    <property type="term" value="F:structural constituent of ribosome"/>
    <property type="evidence" value="ECO:0007669"/>
    <property type="project" value="InterPro"/>
</dbReference>
<accession>A0A2N2F2V6</accession>
<organism evidence="9 10">
    <name type="scientific">Candidatus Dojkabacteria bacterium HGW-Dojkabacteria-1</name>
    <dbReference type="NCBI Taxonomy" id="2013761"/>
    <lineage>
        <taxon>Bacteria</taxon>
        <taxon>Candidatus Dojkabacteria</taxon>
    </lineage>
</organism>
<gene>
    <name evidence="7 9" type="primary">rpsT</name>
    <name evidence="9" type="ORF">CVU76_00565</name>
</gene>
<evidence type="ECO:0000256" key="8">
    <source>
        <dbReference type="SAM" id="MobiDB-lite"/>
    </source>
</evidence>
<comment type="function">
    <text evidence="7">Binds directly to 16S ribosomal RNA.</text>
</comment>
<dbReference type="GO" id="GO:0070181">
    <property type="term" value="F:small ribosomal subunit rRNA binding"/>
    <property type="evidence" value="ECO:0007669"/>
    <property type="project" value="TreeGrafter"/>
</dbReference>
<reference evidence="9 10" key="1">
    <citation type="journal article" date="2017" name="ISME J.">
        <title>Potential for microbial H2 and metal transformations associated with novel bacteria and archaea in deep terrestrial subsurface sediments.</title>
        <authorList>
            <person name="Hernsdorf A.W."/>
            <person name="Amano Y."/>
            <person name="Miyakawa K."/>
            <person name="Ise K."/>
            <person name="Suzuki Y."/>
            <person name="Anantharaman K."/>
            <person name="Probst A."/>
            <person name="Burstein D."/>
            <person name="Thomas B.C."/>
            <person name="Banfield J.F."/>
        </authorList>
    </citation>
    <scope>NUCLEOTIDE SEQUENCE [LARGE SCALE GENOMIC DNA]</scope>
    <source>
        <strain evidence="9">HGW-Dojkabacteria-1</strain>
    </source>
</reference>